<organism evidence="3 4">
    <name type="scientific">Pontibaca salina</name>
    <dbReference type="NCBI Taxonomy" id="2795731"/>
    <lineage>
        <taxon>Bacteria</taxon>
        <taxon>Pseudomonadati</taxon>
        <taxon>Pseudomonadota</taxon>
        <taxon>Alphaproteobacteria</taxon>
        <taxon>Rhodobacterales</taxon>
        <taxon>Roseobacteraceae</taxon>
        <taxon>Pontibaca</taxon>
    </lineage>
</organism>
<evidence type="ECO:0000313" key="3">
    <source>
        <dbReference type="EMBL" id="MBI6630473.1"/>
    </source>
</evidence>
<feature type="chain" id="PRO_5037711700" evidence="1">
    <location>
        <begin position="20"/>
        <end position="348"/>
    </location>
</feature>
<dbReference type="Gene3D" id="2.40.370.10">
    <property type="entry name" value="AttH-like domain"/>
    <property type="match status" value="2"/>
</dbReference>
<dbReference type="InterPro" id="IPR010791">
    <property type="entry name" value="AttH_dom"/>
</dbReference>
<evidence type="ECO:0000259" key="2">
    <source>
        <dbReference type="Pfam" id="PF07143"/>
    </source>
</evidence>
<dbReference type="Proteomes" id="UP000613255">
    <property type="component" value="Unassembled WGS sequence"/>
</dbReference>
<keyword evidence="4" id="KW-1185">Reference proteome</keyword>
<dbReference type="AlphaFoldDB" id="A0A934HUH4"/>
<keyword evidence="1" id="KW-0732">Signal</keyword>
<dbReference type="Pfam" id="PF17186">
    <property type="entry name" value="Lipocalin_9"/>
    <property type="match status" value="1"/>
</dbReference>
<dbReference type="RefSeq" id="WP_198686497.1">
    <property type="nucleotide sequence ID" value="NZ_JAEIJD010000009.1"/>
</dbReference>
<dbReference type="PANTHER" id="PTHR38591">
    <property type="entry name" value="HYDROLASE"/>
    <property type="match status" value="1"/>
</dbReference>
<feature type="domain" description="AttH" evidence="2">
    <location>
        <begin position="55"/>
        <end position="224"/>
    </location>
</feature>
<dbReference type="EMBL" id="JAEIJD010000009">
    <property type="protein sequence ID" value="MBI6630473.1"/>
    <property type="molecule type" value="Genomic_DNA"/>
</dbReference>
<dbReference type="InterPro" id="IPR023374">
    <property type="entry name" value="AttH-like_dom_sf"/>
</dbReference>
<accession>A0A934HUH4</accession>
<sequence length="348" mass="37853">MNVRWPVLVLCLLAGSAHAQGFAGLGTTADGFAIPQRGTALSFPRDHGPHPKYRIEWWYLTATLQGEDGRDYGIQWTLFRSSLAPRDGQGWETPQLWMAHAALTTPDAHYLDERLARGGIGQAGVSIAPFHAYIDNWEMQGHEGSGISDLTLSASGPEFAYDLTLKAAGPLVLHGDGGYSVKSAAGQASYYYSQPHYEGRGTITLPEGEIAVSGLGWLDREWSSQPLASDQTGWDWFSLSFDSGARMMGFRLRDDMSGYTSATWIAPDGNTSALPDGALKLTPLAASSVAGREVPTRWRVELPARDLDVTVSALNPQSWMDTSFPYWEGPVTVSGSHMGRGYLEMTGY</sequence>
<dbReference type="SUPFAM" id="SSF159245">
    <property type="entry name" value="AttH-like"/>
    <property type="match status" value="1"/>
</dbReference>
<name>A0A934HUH4_9RHOB</name>
<proteinExistence type="predicted"/>
<dbReference type="PANTHER" id="PTHR38591:SF1">
    <property type="entry name" value="BLL1000 PROTEIN"/>
    <property type="match status" value="1"/>
</dbReference>
<comment type="caution">
    <text evidence="3">The sequence shown here is derived from an EMBL/GenBank/DDBJ whole genome shotgun (WGS) entry which is preliminary data.</text>
</comment>
<feature type="signal peptide" evidence="1">
    <location>
        <begin position="1"/>
        <end position="19"/>
    </location>
</feature>
<gene>
    <name evidence="3" type="ORF">JAO82_11360</name>
</gene>
<dbReference type="Pfam" id="PF07143">
    <property type="entry name" value="CrtC"/>
    <property type="match status" value="1"/>
</dbReference>
<evidence type="ECO:0000313" key="4">
    <source>
        <dbReference type="Proteomes" id="UP000613255"/>
    </source>
</evidence>
<reference evidence="3" key="1">
    <citation type="submission" date="2020-12" db="EMBL/GenBank/DDBJ databases">
        <title>Pontibaca salina gen. nov., sp. nov., isolated from marine sediment.</title>
        <authorList>
            <person name="Bo J."/>
            <person name="Wang S."/>
            <person name="Song X."/>
            <person name="Du Z."/>
        </authorList>
    </citation>
    <scope>NUCLEOTIDE SEQUENCE</scope>
    <source>
        <strain evidence="3">S1109L</strain>
    </source>
</reference>
<evidence type="ECO:0000256" key="1">
    <source>
        <dbReference type="SAM" id="SignalP"/>
    </source>
</evidence>
<protein>
    <submittedName>
        <fullName evidence="3">Iron ABC transporter permease</fullName>
    </submittedName>
</protein>